<dbReference type="HOGENOM" id="CLU_008287_15_0_6"/>
<dbReference type="PANTHER" id="PTHR32552">
    <property type="entry name" value="FERRICHROME IRON RECEPTOR-RELATED"/>
    <property type="match status" value="1"/>
</dbReference>
<evidence type="ECO:0000256" key="12">
    <source>
        <dbReference type="SAM" id="MobiDB-lite"/>
    </source>
</evidence>
<gene>
    <name evidence="15" type="ORF">C427_0830</name>
</gene>
<organism evidence="15 16">
    <name type="scientific">Paraglaciecola psychrophila 170</name>
    <dbReference type="NCBI Taxonomy" id="1129794"/>
    <lineage>
        <taxon>Bacteria</taxon>
        <taxon>Pseudomonadati</taxon>
        <taxon>Pseudomonadota</taxon>
        <taxon>Gammaproteobacteria</taxon>
        <taxon>Alteromonadales</taxon>
        <taxon>Alteromonadaceae</taxon>
        <taxon>Paraglaciecola</taxon>
    </lineage>
</organism>
<evidence type="ECO:0000256" key="8">
    <source>
        <dbReference type="ARBA" id="ARBA00023077"/>
    </source>
</evidence>
<dbReference type="KEGG" id="gps:C427_0830"/>
<dbReference type="SUPFAM" id="SSF56935">
    <property type="entry name" value="Porins"/>
    <property type="match status" value="1"/>
</dbReference>
<keyword evidence="7" id="KW-0406">Ion transport</keyword>
<evidence type="ECO:0000256" key="1">
    <source>
        <dbReference type="ARBA" id="ARBA00004571"/>
    </source>
</evidence>
<keyword evidence="13" id="KW-0732">Signal</keyword>
<keyword evidence="5 11" id="KW-0812">Transmembrane</keyword>
<dbReference type="PATRIC" id="fig|1129794.4.peg.820"/>
<dbReference type="PANTHER" id="PTHR32552:SF81">
    <property type="entry name" value="TONB-DEPENDENT OUTER MEMBRANE RECEPTOR"/>
    <property type="match status" value="1"/>
</dbReference>
<dbReference type="GO" id="GO:0009279">
    <property type="term" value="C:cell outer membrane"/>
    <property type="evidence" value="ECO:0007669"/>
    <property type="project" value="UniProtKB-SubCell"/>
</dbReference>
<keyword evidence="2 11" id="KW-0813">Transport</keyword>
<evidence type="ECO:0000259" key="14">
    <source>
        <dbReference type="Pfam" id="PF07715"/>
    </source>
</evidence>
<dbReference type="PROSITE" id="PS52016">
    <property type="entry name" value="TONB_DEPENDENT_REC_3"/>
    <property type="match status" value="1"/>
</dbReference>
<dbReference type="Gene3D" id="2.170.130.10">
    <property type="entry name" value="TonB-dependent receptor, plug domain"/>
    <property type="match status" value="1"/>
</dbReference>
<dbReference type="STRING" id="1129794.C427_0830"/>
<dbReference type="InterPro" id="IPR036942">
    <property type="entry name" value="Beta-barrel_TonB_sf"/>
</dbReference>
<evidence type="ECO:0000256" key="7">
    <source>
        <dbReference type="ARBA" id="ARBA00023065"/>
    </source>
</evidence>
<name>K6Z1Q3_9ALTE</name>
<sequence length="783" mass="85155">MIKIHTLTLKLSLLPLAVITALSQAQASNPPEEVASSPGVFEQILITAQKREQYLNDVSIAVTAFSGEQMDKLGFDDSIDLIAFTPGVSLAGDIGGQRAIFNIRGVVQNDYADIAEAPVAVYVDGGYLASTQAQTFGIFDLARVEILKGPQGTLFGRNATGGLVNTITAKPSDETEGYAEFTAASFEQFRLEGALSGSLSDSVRGRISILSNQQGEILENIYQDGSEPDTREGSVGGGEDGYNDDTQAIRGQIEFDINDNGSVLFNANWAKTTKSEGPYQVVNTTEIADENGNIIDVIFAADDPLGCDKIQLGQCVDANFNGDPLRPVQGGDFNGNFDPDGSGNKVNKDFAFDDQNKIESKGLMATVNYDFDFMQLVSITDYKKFTRVVGLDSDQTASPELIFQSDGDIDQISQEFRFSGESDSLSWVSGLYYLGIDTDYIQGLAASPSAGFLAGEEVNTLADISTDSLSLFGQIDYYLSDSLILVAGARVIKENKSLDGLVFSNANTNDRVIEVDLNGVLFEEAYLDNDQNLWSAKIQLDYSPNTDTLYYAGINRGVKAGSFNAPLFGGFSRYKPEVLVSYEAGTKHTLNEGKVQINGSLFHYDYADYQSFSWVNNAGVVFNEQANFTGAEVEIFLNAGEGLDIMFGMSYVDAKVENLEVASGVFKDTTPPYTPKLQASGLVRYNWDIQSGNVAVQVSGSYQSHTFHNARNFTAHRIDSHFKADANLAWTDNEDKWSVFAYVDNLTDSDHALIGFDVTGFYGTTQISYAKPRTAGVTVKRNF</sequence>
<feature type="region of interest" description="Disordered" evidence="12">
    <location>
        <begin position="222"/>
        <end position="244"/>
    </location>
</feature>
<dbReference type="EMBL" id="CP003837">
    <property type="protein sequence ID" value="AGH42939.1"/>
    <property type="molecule type" value="Genomic_DNA"/>
</dbReference>
<evidence type="ECO:0000256" key="10">
    <source>
        <dbReference type="ARBA" id="ARBA00023237"/>
    </source>
</evidence>
<evidence type="ECO:0000256" key="2">
    <source>
        <dbReference type="ARBA" id="ARBA00022448"/>
    </source>
</evidence>
<feature type="domain" description="TonB-dependent receptor plug" evidence="14">
    <location>
        <begin position="56"/>
        <end position="162"/>
    </location>
</feature>
<evidence type="ECO:0000313" key="15">
    <source>
        <dbReference type="EMBL" id="AGH42939.1"/>
    </source>
</evidence>
<evidence type="ECO:0000256" key="3">
    <source>
        <dbReference type="ARBA" id="ARBA00022452"/>
    </source>
</evidence>
<dbReference type="RefSeq" id="WP_007640632.1">
    <property type="nucleotide sequence ID" value="NC_020514.1"/>
</dbReference>
<dbReference type="eggNOG" id="COG4771">
    <property type="taxonomic scope" value="Bacteria"/>
</dbReference>
<evidence type="ECO:0000256" key="13">
    <source>
        <dbReference type="SAM" id="SignalP"/>
    </source>
</evidence>
<keyword evidence="8" id="KW-0798">TonB box</keyword>
<evidence type="ECO:0000256" key="9">
    <source>
        <dbReference type="ARBA" id="ARBA00023136"/>
    </source>
</evidence>
<keyword evidence="10 11" id="KW-0998">Cell outer membrane</keyword>
<dbReference type="Proteomes" id="UP000011864">
    <property type="component" value="Chromosome"/>
</dbReference>
<evidence type="ECO:0000256" key="4">
    <source>
        <dbReference type="ARBA" id="ARBA00022496"/>
    </source>
</evidence>
<dbReference type="Pfam" id="PF07715">
    <property type="entry name" value="Plug"/>
    <property type="match status" value="1"/>
</dbReference>
<keyword evidence="3 11" id="KW-1134">Transmembrane beta strand</keyword>
<keyword evidence="16" id="KW-1185">Reference proteome</keyword>
<accession>K6Z1Q3</accession>
<dbReference type="GO" id="GO:0006826">
    <property type="term" value="P:iron ion transport"/>
    <property type="evidence" value="ECO:0007669"/>
    <property type="project" value="UniProtKB-KW"/>
</dbReference>
<keyword evidence="15" id="KW-0675">Receptor</keyword>
<dbReference type="InterPro" id="IPR039426">
    <property type="entry name" value="TonB-dep_rcpt-like"/>
</dbReference>
<dbReference type="eggNOG" id="COG1629">
    <property type="taxonomic scope" value="Bacteria"/>
</dbReference>
<proteinExistence type="inferred from homology"/>
<keyword evidence="6" id="KW-0408">Iron</keyword>
<evidence type="ECO:0000256" key="6">
    <source>
        <dbReference type="ARBA" id="ARBA00023004"/>
    </source>
</evidence>
<dbReference type="Gene3D" id="2.40.170.20">
    <property type="entry name" value="TonB-dependent receptor, beta-barrel domain"/>
    <property type="match status" value="1"/>
</dbReference>
<reference evidence="15 16" key="1">
    <citation type="journal article" date="2013" name="Genome Announc.">
        <title>Complete Genome Sequence of Glaciecola psychrophila Strain 170T.</title>
        <authorList>
            <person name="Yin J."/>
            <person name="Chen J."/>
            <person name="Liu G."/>
            <person name="Yu Y."/>
            <person name="Song L."/>
            <person name="Wang X."/>
            <person name="Qu X."/>
        </authorList>
    </citation>
    <scope>NUCLEOTIDE SEQUENCE [LARGE SCALE GENOMIC DNA]</scope>
    <source>
        <strain evidence="15 16">170</strain>
    </source>
</reference>
<dbReference type="InterPro" id="IPR012910">
    <property type="entry name" value="Plug_dom"/>
</dbReference>
<comment type="similarity">
    <text evidence="11">Belongs to the TonB-dependent receptor family.</text>
</comment>
<keyword evidence="9 11" id="KW-0472">Membrane</keyword>
<protein>
    <submittedName>
        <fullName evidence="15">TonB-dependent receptor</fullName>
    </submittedName>
</protein>
<evidence type="ECO:0000256" key="11">
    <source>
        <dbReference type="PROSITE-ProRule" id="PRU01360"/>
    </source>
</evidence>
<feature type="signal peptide" evidence="13">
    <location>
        <begin position="1"/>
        <end position="27"/>
    </location>
</feature>
<feature type="chain" id="PRO_5003901711" evidence="13">
    <location>
        <begin position="28"/>
        <end position="783"/>
    </location>
</feature>
<dbReference type="AlphaFoldDB" id="K6Z1Q3"/>
<comment type="subcellular location">
    <subcellularLocation>
        <location evidence="1 11">Cell outer membrane</location>
        <topology evidence="1 11">Multi-pass membrane protein</topology>
    </subcellularLocation>
</comment>
<dbReference type="OrthoDB" id="7051185at2"/>
<evidence type="ECO:0000256" key="5">
    <source>
        <dbReference type="ARBA" id="ARBA00022692"/>
    </source>
</evidence>
<evidence type="ECO:0000313" key="16">
    <source>
        <dbReference type="Proteomes" id="UP000011864"/>
    </source>
</evidence>
<keyword evidence="4" id="KW-0410">Iron transport</keyword>
<dbReference type="InterPro" id="IPR037066">
    <property type="entry name" value="Plug_dom_sf"/>
</dbReference>